<evidence type="ECO:0000259" key="19">
    <source>
        <dbReference type="Pfam" id="PF07687"/>
    </source>
</evidence>
<dbReference type="GO" id="GO:0046872">
    <property type="term" value="F:metal ion binding"/>
    <property type="evidence" value="ECO:0007669"/>
    <property type="project" value="UniProtKB-KW"/>
</dbReference>
<evidence type="ECO:0000256" key="5">
    <source>
        <dbReference type="ARBA" id="ARBA00022801"/>
    </source>
</evidence>
<evidence type="ECO:0000256" key="6">
    <source>
        <dbReference type="ARBA" id="ARBA00022833"/>
    </source>
</evidence>
<accession>A0AB35BVE2</accession>
<keyword evidence="5" id="KW-0378">Hydrolase</keyword>
<dbReference type="FunFam" id="3.40.630.10:FF:000018">
    <property type="entry name" value="Aminoacyl-histidine dipeptidase PepD"/>
    <property type="match status" value="1"/>
</dbReference>
<feature type="domain" description="Peptidase M20 dimerisation" evidence="19">
    <location>
        <begin position="206"/>
        <end position="291"/>
    </location>
</feature>
<dbReference type="CDD" id="cd03890">
    <property type="entry name" value="M20_pepD"/>
    <property type="match status" value="1"/>
</dbReference>
<evidence type="ECO:0000256" key="18">
    <source>
        <dbReference type="ARBA" id="ARBA00078074"/>
    </source>
</evidence>
<dbReference type="EMBL" id="JAGIBU010000001">
    <property type="protein sequence ID" value="MBS7823948.1"/>
    <property type="molecule type" value="Genomic_DNA"/>
</dbReference>
<dbReference type="GO" id="GO:0005829">
    <property type="term" value="C:cytosol"/>
    <property type="evidence" value="ECO:0007669"/>
    <property type="project" value="TreeGrafter"/>
</dbReference>
<name>A0AB35BVE2_9GAMM</name>
<evidence type="ECO:0000256" key="14">
    <source>
        <dbReference type="ARBA" id="ARBA00071271"/>
    </source>
</evidence>
<evidence type="ECO:0000256" key="7">
    <source>
        <dbReference type="ARBA" id="ARBA00022997"/>
    </source>
</evidence>
<gene>
    <name evidence="20" type="ORF">J7561_01865</name>
</gene>
<evidence type="ECO:0000256" key="15">
    <source>
        <dbReference type="ARBA" id="ARBA00075285"/>
    </source>
</evidence>
<dbReference type="Pfam" id="PF01546">
    <property type="entry name" value="Peptidase_M20"/>
    <property type="match status" value="1"/>
</dbReference>
<dbReference type="InterPro" id="IPR001160">
    <property type="entry name" value="Peptidase_M20C"/>
</dbReference>
<dbReference type="NCBIfam" id="TIGR01893">
    <property type="entry name" value="aa-his-dipept"/>
    <property type="match status" value="1"/>
</dbReference>
<evidence type="ECO:0000256" key="10">
    <source>
        <dbReference type="ARBA" id="ARBA00036421"/>
    </source>
</evidence>
<sequence>MSDILKLSPALVWKHFYEMNQIPRPSKKEDRIQAHFKAQAEQRGLEVLQDAIGNLIIRKPATPGYENAPPVIIQGHTDMVCQKNDGTEHDFDNDPIDMYIEGDWVRARGTTLGADNGIGVAMGMAILDDPEAEHGPLEIFLTVDEEAGMGGVRALQPNWLQGKYLINLDSEKIGKCVVGCAGGVDITYSAPLDYDDATYGHFMKVTLKGLRGGHSGADIHKGRESANNLLAECLSALSHTMPIRLVSFVGGTLRNALTREATAIFAYDETHTDHLVQHLNEWQTHLTQRLHAIDEGVTLLHEKAEAAPSLSSQDSHHVLSFLTLLPQGVLKRSAELPVVETSCNIGTVSIEERTGLNVGLLGRFLTPEGAEHLKIKTRNLGELAGYFWQAKNEYPAWTPNLDSKPLHLVQKIYEEKHGQPIRVEVIHAGLETGLIGRVYPEIEMVSFGPTITGAHSPDEQVFIPDVAEVYELTKSLLKALKD</sequence>
<keyword evidence="9" id="KW-0170">Cobalt</keyword>
<evidence type="ECO:0000313" key="21">
    <source>
        <dbReference type="Proteomes" id="UP000680020"/>
    </source>
</evidence>
<dbReference type="GO" id="GO:0070573">
    <property type="term" value="F:metallodipeptidase activity"/>
    <property type="evidence" value="ECO:0007669"/>
    <property type="project" value="TreeGrafter"/>
</dbReference>
<comment type="caution">
    <text evidence="20">The sequence shown here is derived from an EMBL/GenBank/DDBJ whole genome shotgun (WGS) entry which is preliminary data.</text>
</comment>
<evidence type="ECO:0000256" key="8">
    <source>
        <dbReference type="ARBA" id="ARBA00023049"/>
    </source>
</evidence>
<dbReference type="AlphaFoldDB" id="A0AB35BVE2"/>
<dbReference type="PIRSF" id="PIRSF016599">
    <property type="entry name" value="Xaa-His_dipept"/>
    <property type="match status" value="1"/>
</dbReference>
<dbReference type="Proteomes" id="UP000680020">
    <property type="component" value="Unassembled WGS sequence"/>
</dbReference>
<keyword evidence="4" id="KW-0479">Metal-binding</keyword>
<protein>
    <recommendedName>
        <fullName evidence="14">Cytosol non-specific dipeptidase</fullName>
        <ecNumber evidence="11">3.4.13.18</ecNumber>
    </recommendedName>
    <alternativeName>
        <fullName evidence="17">Aminoacyl-histidine dipeptidase</fullName>
    </alternativeName>
    <alternativeName>
        <fullName evidence="16">Beta-alanyl-histidine dipeptidase</fullName>
    </alternativeName>
    <alternativeName>
        <fullName evidence="15">Carnosinase</fullName>
    </alternativeName>
    <alternativeName>
        <fullName evidence="12">Peptidase D</fullName>
    </alternativeName>
    <alternativeName>
        <fullName evidence="18">Xaa-His dipeptidase</fullName>
    </alternativeName>
</protein>
<evidence type="ECO:0000256" key="13">
    <source>
        <dbReference type="ARBA" id="ARBA00061423"/>
    </source>
</evidence>
<dbReference type="GO" id="GO:0006508">
    <property type="term" value="P:proteolysis"/>
    <property type="evidence" value="ECO:0007669"/>
    <property type="project" value="UniProtKB-KW"/>
</dbReference>
<keyword evidence="7" id="KW-0224">Dipeptidase</keyword>
<comment type="cofactor">
    <cofactor evidence="2">
        <name>Zn(2+)</name>
        <dbReference type="ChEBI" id="CHEBI:29105"/>
    </cofactor>
</comment>
<dbReference type="PANTHER" id="PTHR43501:SF1">
    <property type="entry name" value="CYTOSOL NON-SPECIFIC DIPEPTIDASE"/>
    <property type="match status" value="1"/>
</dbReference>
<evidence type="ECO:0000256" key="17">
    <source>
        <dbReference type="ARBA" id="ARBA00077688"/>
    </source>
</evidence>
<evidence type="ECO:0000256" key="9">
    <source>
        <dbReference type="ARBA" id="ARBA00023285"/>
    </source>
</evidence>
<reference evidence="20" key="1">
    <citation type="submission" date="2021-03" db="EMBL/GenBank/DDBJ databases">
        <title>Identification and antibiotic profiling of Wohlfahrtiimonas chitiniclastica, an underestimated human pathogen.</title>
        <authorList>
            <person name="Kopf A."/>
            <person name="Bunk B."/>
            <person name="Coldewey S."/>
            <person name="Gunzer F."/>
            <person name="Riedel T."/>
            <person name="Schroettner P."/>
        </authorList>
    </citation>
    <scope>NUCLEOTIDE SEQUENCE</scope>
    <source>
        <strain evidence="20">DSM 100917</strain>
    </source>
</reference>
<dbReference type="FunFam" id="3.40.630.10:FF:000015">
    <property type="entry name" value="Aminoacyl-histidine dipeptidase PepD"/>
    <property type="match status" value="1"/>
</dbReference>
<evidence type="ECO:0000256" key="16">
    <source>
        <dbReference type="ARBA" id="ARBA00076004"/>
    </source>
</evidence>
<dbReference type="InterPro" id="IPR011650">
    <property type="entry name" value="Peptidase_M20_dimer"/>
</dbReference>
<dbReference type="RefSeq" id="WP_213401965.1">
    <property type="nucleotide sequence ID" value="NZ_JAGIBT010000001.1"/>
</dbReference>
<comment type="catalytic activity">
    <reaction evidence="10">
        <text>Hydrolysis of dipeptides, preferentially hydrophobic dipeptides including prolyl amino acids.</text>
        <dbReference type="EC" id="3.4.13.18"/>
    </reaction>
</comment>
<keyword evidence="6" id="KW-0862">Zinc</keyword>
<dbReference type="Gene3D" id="3.40.630.10">
    <property type="entry name" value="Zn peptidases"/>
    <property type="match status" value="2"/>
</dbReference>
<evidence type="ECO:0000256" key="11">
    <source>
        <dbReference type="ARBA" id="ARBA00038976"/>
    </source>
</evidence>
<evidence type="ECO:0000256" key="4">
    <source>
        <dbReference type="ARBA" id="ARBA00022723"/>
    </source>
</evidence>
<dbReference type="EC" id="3.4.13.18" evidence="11"/>
<dbReference type="SUPFAM" id="SSF53187">
    <property type="entry name" value="Zn-dependent exopeptidases"/>
    <property type="match status" value="1"/>
</dbReference>
<dbReference type="PANTHER" id="PTHR43501">
    <property type="entry name" value="CYTOSOL NON-SPECIFIC DIPEPTIDASE"/>
    <property type="match status" value="1"/>
</dbReference>
<evidence type="ECO:0000256" key="12">
    <source>
        <dbReference type="ARBA" id="ARBA00044252"/>
    </source>
</evidence>
<dbReference type="Pfam" id="PF07687">
    <property type="entry name" value="M20_dimer"/>
    <property type="match status" value="1"/>
</dbReference>
<evidence type="ECO:0000256" key="1">
    <source>
        <dbReference type="ARBA" id="ARBA00001941"/>
    </source>
</evidence>
<comment type="similarity">
    <text evidence="13">Belongs to the peptidase M20C family.</text>
</comment>
<evidence type="ECO:0000256" key="2">
    <source>
        <dbReference type="ARBA" id="ARBA00001947"/>
    </source>
</evidence>
<keyword evidence="3" id="KW-0645">Protease</keyword>
<comment type="cofactor">
    <cofactor evidence="1">
        <name>Co(2+)</name>
        <dbReference type="ChEBI" id="CHEBI:48828"/>
    </cofactor>
</comment>
<evidence type="ECO:0000313" key="20">
    <source>
        <dbReference type="EMBL" id="MBS7823948.1"/>
    </source>
</evidence>
<proteinExistence type="inferred from homology"/>
<dbReference type="InterPro" id="IPR002933">
    <property type="entry name" value="Peptidase_M20"/>
</dbReference>
<evidence type="ECO:0000256" key="3">
    <source>
        <dbReference type="ARBA" id="ARBA00022670"/>
    </source>
</evidence>
<organism evidence="20 21">
    <name type="scientific">Wohlfahrtiimonas chitiniclastica</name>
    <dbReference type="NCBI Taxonomy" id="400946"/>
    <lineage>
        <taxon>Bacteria</taxon>
        <taxon>Pseudomonadati</taxon>
        <taxon>Pseudomonadota</taxon>
        <taxon>Gammaproteobacteria</taxon>
        <taxon>Cardiobacteriales</taxon>
        <taxon>Ignatzschineriaceae</taxon>
        <taxon>Wohlfahrtiimonas</taxon>
    </lineage>
</organism>
<dbReference type="PRINTS" id="PR00934">
    <property type="entry name" value="XHISDIPTASE"/>
</dbReference>
<keyword evidence="8" id="KW-0482">Metalloprotease</keyword>